<name>A0A0P9PVR8_9PSED</name>
<proteinExistence type="predicted"/>
<dbReference type="OrthoDB" id="6638678at2"/>
<dbReference type="Proteomes" id="UP000278587">
    <property type="component" value="Unassembled WGS sequence"/>
</dbReference>
<sequence length="99" mass="10980">MKDWRSAPRNGKAAFLEHREAIQAKLESGYTFKAIYDQLVASESLSMSQSQFNRYVKALLVAPALQPAVANTQPQTAPQTAPGVRRFTHNPTPPENLLD</sequence>
<comment type="caution">
    <text evidence="2">The sequence shown here is derived from an EMBL/GenBank/DDBJ whole genome shotgun (WGS) entry which is preliminary data.</text>
</comment>
<dbReference type="EMBL" id="RBOC01000083">
    <property type="protein sequence ID" value="RMM10103.1"/>
    <property type="molecule type" value="Genomic_DNA"/>
</dbReference>
<evidence type="ECO:0000313" key="3">
    <source>
        <dbReference type="Proteomes" id="UP000278587"/>
    </source>
</evidence>
<evidence type="ECO:0000256" key="1">
    <source>
        <dbReference type="SAM" id="MobiDB-lite"/>
    </source>
</evidence>
<gene>
    <name evidence="2" type="ORF">ALQ84_200237</name>
</gene>
<dbReference type="Pfam" id="PF17273">
    <property type="entry name" value="DUF5338"/>
    <property type="match status" value="1"/>
</dbReference>
<feature type="region of interest" description="Disordered" evidence="1">
    <location>
        <begin position="69"/>
        <end position="99"/>
    </location>
</feature>
<dbReference type="InterPro" id="IPR035225">
    <property type="entry name" value="DUF5338"/>
</dbReference>
<dbReference type="RefSeq" id="WP_032074567.1">
    <property type="nucleotide sequence ID" value="NZ_LJPW01000040.1"/>
</dbReference>
<protein>
    <submittedName>
        <fullName evidence="2">Uncharacterized protein</fullName>
    </submittedName>
</protein>
<accession>A0A0P9PVR8</accession>
<dbReference type="AlphaFoldDB" id="A0A0P9PVR8"/>
<evidence type="ECO:0000313" key="2">
    <source>
        <dbReference type="EMBL" id="RMM10103.1"/>
    </source>
</evidence>
<reference evidence="2 3" key="1">
    <citation type="submission" date="2018-08" db="EMBL/GenBank/DDBJ databases">
        <title>Recombination of ecologically and evolutionarily significant loci maintains genetic cohesion in the Pseudomonas syringae species complex.</title>
        <authorList>
            <person name="Dillon M."/>
            <person name="Thakur S."/>
            <person name="Almeida R.N.D."/>
            <person name="Weir B.S."/>
            <person name="Guttman D.S."/>
        </authorList>
    </citation>
    <scope>NUCLEOTIDE SEQUENCE [LARGE SCALE GENOMIC DNA]</scope>
    <source>
        <strain evidence="2 3">ICMP 4086</strain>
    </source>
</reference>
<organism evidence="2 3">
    <name type="scientific">Pseudomonas caricapapayae</name>
    <dbReference type="NCBI Taxonomy" id="46678"/>
    <lineage>
        <taxon>Bacteria</taxon>
        <taxon>Pseudomonadati</taxon>
        <taxon>Pseudomonadota</taxon>
        <taxon>Gammaproteobacteria</taxon>
        <taxon>Pseudomonadales</taxon>
        <taxon>Pseudomonadaceae</taxon>
        <taxon>Pseudomonas</taxon>
    </lineage>
</organism>